<keyword evidence="4" id="KW-1185">Reference proteome</keyword>
<dbReference type="Proteomes" id="UP000248214">
    <property type="component" value="Unassembled WGS sequence"/>
</dbReference>
<dbReference type="CDD" id="cd17470">
    <property type="entry name" value="T3SS_Flik_C"/>
    <property type="match status" value="1"/>
</dbReference>
<comment type="caution">
    <text evidence="3">The sequence shown here is derived from an EMBL/GenBank/DDBJ whole genome shotgun (WGS) entry which is preliminary data.</text>
</comment>
<name>A0A323TKJ1_9BACI</name>
<dbReference type="InterPro" id="IPR038610">
    <property type="entry name" value="FliK-like_C_sf"/>
</dbReference>
<evidence type="ECO:0000259" key="2">
    <source>
        <dbReference type="Pfam" id="PF02120"/>
    </source>
</evidence>
<feature type="region of interest" description="Disordered" evidence="1">
    <location>
        <begin position="405"/>
        <end position="439"/>
    </location>
</feature>
<feature type="compositionally biased region" description="Basic and acidic residues" evidence="1">
    <location>
        <begin position="412"/>
        <end position="430"/>
    </location>
</feature>
<feature type="domain" description="Flagellar hook-length control protein-like C-terminal" evidence="2">
    <location>
        <begin position="328"/>
        <end position="407"/>
    </location>
</feature>
<dbReference type="Gene3D" id="3.30.750.140">
    <property type="match status" value="1"/>
</dbReference>
<evidence type="ECO:0000256" key="1">
    <source>
        <dbReference type="SAM" id="MobiDB-lite"/>
    </source>
</evidence>
<reference evidence="3 4" key="1">
    <citation type="submission" date="2017-10" db="EMBL/GenBank/DDBJ databases">
        <title>Bacillus sp. nov., a halophilic bacterium isolated from a Keqin Lake.</title>
        <authorList>
            <person name="Wang H."/>
        </authorList>
    </citation>
    <scope>NUCLEOTIDE SEQUENCE [LARGE SCALE GENOMIC DNA]</scope>
    <source>
        <strain evidence="3 4">KQ-12</strain>
    </source>
</reference>
<dbReference type="RefSeq" id="WP_110609173.1">
    <property type="nucleotide sequence ID" value="NZ_PDOD01000002.1"/>
</dbReference>
<accession>A0A323TKJ1</accession>
<sequence length="452" mass="51144">MNGMMAMRPMLQLNHLGKQGELTLNSSEEEGNDTFLTLLGSLMNVEGDSEEEMNGKTQLLKEMDLAPELMELLSFTSLEELVTSLNEEVEKLSNVIEELPLDESFLSDDMLHTAEMKAFIEVMPDQWAEEFEQLFHDHVSLEGLIEDFERNGDPVHLLAVISTFSVKENQLSPLENERNHKEAWQALKNIVSAFFPKLIQEDKSYTSLPVMTQEGKGQGFQQLMTQVKGLFENRQGMLNTSSPGRLDGHVLNTNRFAELAYVNQLASTSNPANTEVKAQPLSMMLDTTNSQMARFQTVMVPSGESNPERPSQEQFLRQFQNLLSRSSFQQLSKGVQQLNLKLHPASLGRMDITIQQVNGVMMATLMTTTKVARDLVDGQLSQLRNAFQGQNIQVDKIEVTQQQTQQQLLKDSNQESAKKEHEQQDSKTFNEDEEEDDLDFAEFLENTINTEA</sequence>
<dbReference type="InterPro" id="IPR021136">
    <property type="entry name" value="Flagellar_hook_control-like_C"/>
</dbReference>
<evidence type="ECO:0000313" key="3">
    <source>
        <dbReference type="EMBL" id="PYZ93143.1"/>
    </source>
</evidence>
<dbReference type="OrthoDB" id="2112988at2"/>
<proteinExistence type="predicted"/>
<dbReference type="Pfam" id="PF02120">
    <property type="entry name" value="Flg_hook"/>
    <property type="match status" value="1"/>
</dbReference>
<dbReference type="AlphaFoldDB" id="A0A323TKJ1"/>
<protein>
    <recommendedName>
        <fullName evidence="2">Flagellar hook-length control protein-like C-terminal domain-containing protein</fullName>
    </recommendedName>
</protein>
<organism evidence="3 4">
    <name type="scientific">Salipaludibacillus keqinensis</name>
    <dbReference type="NCBI Taxonomy" id="2045207"/>
    <lineage>
        <taxon>Bacteria</taxon>
        <taxon>Bacillati</taxon>
        <taxon>Bacillota</taxon>
        <taxon>Bacilli</taxon>
        <taxon>Bacillales</taxon>
        <taxon>Bacillaceae</taxon>
    </lineage>
</organism>
<dbReference type="EMBL" id="PDOD01000002">
    <property type="protein sequence ID" value="PYZ93143.1"/>
    <property type="molecule type" value="Genomic_DNA"/>
</dbReference>
<evidence type="ECO:0000313" key="4">
    <source>
        <dbReference type="Proteomes" id="UP000248214"/>
    </source>
</evidence>
<gene>
    <name evidence="3" type="ORF">CR194_08055</name>
</gene>